<reference evidence="1 2" key="1">
    <citation type="submission" date="2019-05" db="EMBL/GenBank/DDBJ databases">
        <title>Another draft genome of Portunus trituberculatus and its Hox gene families provides insights of decapod evolution.</title>
        <authorList>
            <person name="Jeong J.-H."/>
            <person name="Song I."/>
            <person name="Kim S."/>
            <person name="Choi T."/>
            <person name="Kim D."/>
            <person name="Ryu S."/>
            <person name="Kim W."/>
        </authorList>
    </citation>
    <scope>NUCLEOTIDE SEQUENCE [LARGE SCALE GENOMIC DNA]</scope>
    <source>
        <tissue evidence="1">Muscle</tissue>
    </source>
</reference>
<evidence type="ECO:0000313" key="2">
    <source>
        <dbReference type="Proteomes" id="UP000324222"/>
    </source>
</evidence>
<organism evidence="1 2">
    <name type="scientific">Portunus trituberculatus</name>
    <name type="common">Swimming crab</name>
    <name type="synonym">Neptunus trituberculatus</name>
    <dbReference type="NCBI Taxonomy" id="210409"/>
    <lineage>
        <taxon>Eukaryota</taxon>
        <taxon>Metazoa</taxon>
        <taxon>Ecdysozoa</taxon>
        <taxon>Arthropoda</taxon>
        <taxon>Crustacea</taxon>
        <taxon>Multicrustacea</taxon>
        <taxon>Malacostraca</taxon>
        <taxon>Eumalacostraca</taxon>
        <taxon>Eucarida</taxon>
        <taxon>Decapoda</taxon>
        <taxon>Pleocyemata</taxon>
        <taxon>Brachyura</taxon>
        <taxon>Eubrachyura</taxon>
        <taxon>Portunoidea</taxon>
        <taxon>Portunidae</taxon>
        <taxon>Portuninae</taxon>
        <taxon>Portunus</taxon>
    </lineage>
</organism>
<dbReference type="EMBL" id="VSRR010012034">
    <property type="protein sequence ID" value="MPC53994.1"/>
    <property type="molecule type" value="Genomic_DNA"/>
</dbReference>
<comment type="caution">
    <text evidence="1">The sequence shown here is derived from an EMBL/GenBank/DDBJ whole genome shotgun (WGS) entry which is preliminary data.</text>
</comment>
<evidence type="ECO:0000313" key="1">
    <source>
        <dbReference type="EMBL" id="MPC53994.1"/>
    </source>
</evidence>
<gene>
    <name evidence="1" type="ORF">E2C01_047899</name>
</gene>
<dbReference type="Proteomes" id="UP000324222">
    <property type="component" value="Unassembled WGS sequence"/>
</dbReference>
<dbReference type="AlphaFoldDB" id="A0A5B7GBS8"/>
<sequence>MCVMCSDLLNHNCLRDLPSVAHRGGGVGGIPHPETVRSLEREQPELIDTRNNFLLTRETYSIPGHVSRDPLGLLTKIRNDFNVSAIANSADSPLMKTTRHISITTIQFHSAIILERTVPSGRCSLQCRDMRKYLTALAHNMSFDVSLILKDFDFPGATVNILAKSEMHLLKVRINDIQFQDSL</sequence>
<protein>
    <submittedName>
        <fullName evidence="1">Uncharacterized protein</fullName>
    </submittedName>
</protein>
<accession>A0A5B7GBS8</accession>
<proteinExistence type="predicted"/>
<dbReference type="OrthoDB" id="2419425at2759"/>
<keyword evidence="2" id="KW-1185">Reference proteome</keyword>
<name>A0A5B7GBS8_PORTR</name>